<dbReference type="PANTHER" id="PTHR39328:SF1">
    <property type="entry name" value="BLL2871 PROTEIN"/>
    <property type="match status" value="1"/>
</dbReference>
<dbReference type="Pfam" id="PF08823">
    <property type="entry name" value="PG_binding_2"/>
    <property type="match status" value="1"/>
</dbReference>
<dbReference type="HOGENOM" id="CLU_068244_0_1_0"/>
<dbReference type="InterPro" id="IPR029055">
    <property type="entry name" value="Ntn_hydrolases_N"/>
</dbReference>
<dbReference type="SUPFAM" id="SSF56235">
    <property type="entry name" value="N-terminal nucleophile aminohydrolases (Ntn hydrolases)"/>
    <property type="match status" value="1"/>
</dbReference>
<keyword evidence="3" id="KW-1185">Reference proteome</keyword>
<evidence type="ECO:0000313" key="2">
    <source>
        <dbReference type="EMBL" id="ADI14811.1"/>
    </source>
</evidence>
<dbReference type="STRING" id="649638.Trad_1693"/>
<dbReference type="OrthoDB" id="9790012at2"/>
<dbReference type="InterPro" id="IPR010430">
    <property type="entry name" value="DUF1028"/>
</dbReference>
<organism evidence="2 3">
    <name type="scientific">Truepera radiovictrix (strain DSM 17093 / CIP 108686 / LMG 22925 / RQ-24)</name>
    <dbReference type="NCBI Taxonomy" id="649638"/>
    <lineage>
        <taxon>Bacteria</taxon>
        <taxon>Thermotogati</taxon>
        <taxon>Deinococcota</taxon>
        <taxon>Deinococci</taxon>
        <taxon>Trueperales</taxon>
        <taxon>Trueperaceae</taxon>
        <taxon>Truepera</taxon>
    </lineage>
</organism>
<sequence>MRSVSTFSIVARDPETGDLGVATASKFLAVGAVVPYAEAGVGAVATQSYANTTFGPRTIMALRGGISLELIHQAFAETDPQHAQRQYGLVDAHGHSFTFTGDACHPWAGGQCGENYAAQGNLLTGPEVIGALVTTFQETTGPLAERLVAALAAGDAAGGDKRGRQSAALLVVRQEGGYGGFNDRYLDLRVDDHAHPVEELRRLLGLHRLLFERPKPEALLEIDAALAKRVQEGLVRAGYLERAAETWDERAEAALQAFAGVENLEERLVEPGRIDPEVLAHLERVAR</sequence>
<feature type="domain" description="Putative peptidoglycan binding" evidence="1">
    <location>
        <begin position="211"/>
        <end position="282"/>
    </location>
</feature>
<dbReference type="EMBL" id="CP002049">
    <property type="protein sequence ID" value="ADI14811.1"/>
    <property type="molecule type" value="Genomic_DNA"/>
</dbReference>
<proteinExistence type="predicted"/>
<dbReference type="RefSeq" id="WP_013178178.1">
    <property type="nucleotide sequence ID" value="NC_014221.1"/>
</dbReference>
<dbReference type="PANTHER" id="PTHR39328">
    <property type="entry name" value="BLL2871 PROTEIN"/>
    <property type="match status" value="1"/>
</dbReference>
<dbReference type="Proteomes" id="UP000000379">
    <property type="component" value="Chromosome"/>
</dbReference>
<dbReference type="InterPro" id="IPR014927">
    <property type="entry name" value="PG-bd_2"/>
</dbReference>
<gene>
    <name evidence="2" type="ordered locus">Trad_1693</name>
</gene>
<dbReference type="Gene3D" id="3.60.20.10">
    <property type="entry name" value="Glutamine Phosphoribosylpyrophosphate, subunit 1, domain 1"/>
    <property type="match status" value="1"/>
</dbReference>
<accession>D7CQ27</accession>
<evidence type="ECO:0000313" key="3">
    <source>
        <dbReference type="Proteomes" id="UP000000379"/>
    </source>
</evidence>
<protein>
    <recommendedName>
        <fullName evidence="1">Putative peptidoglycan binding domain-containing protein</fullName>
    </recommendedName>
</protein>
<reference evidence="3" key="1">
    <citation type="submission" date="2010-05" db="EMBL/GenBank/DDBJ databases">
        <title>The complete genome of Truepera radiovictris DSM 17093.</title>
        <authorList>
            <consortium name="US DOE Joint Genome Institute (JGI-PGF)"/>
            <person name="Lucas S."/>
            <person name="Copeland A."/>
            <person name="Lapidus A."/>
            <person name="Glavina del Rio T."/>
            <person name="Dalin E."/>
            <person name="Tice H."/>
            <person name="Bruce D."/>
            <person name="Goodwin L."/>
            <person name="Pitluck S."/>
            <person name="Kyrpides N."/>
            <person name="Mavromatis K."/>
            <person name="Ovchinnikova G."/>
            <person name="Munk A.C."/>
            <person name="Detter J.C."/>
            <person name="Han C."/>
            <person name="Tapia R."/>
            <person name="Land M."/>
            <person name="Hauser L."/>
            <person name="Markowitz V."/>
            <person name="Cheng J.-F."/>
            <person name="Hugenholtz P."/>
            <person name="Woyke T."/>
            <person name="Wu D."/>
            <person name="Tindall B."/>
            <person name="Pomrenke H.G."/>
            <person name="Brambilla E."/>
            <person name="Klenk H.-P."/>
            <person name="Eisen J.A."/>
        </authorList>
    </citation>
    <scope>NUCLEOTIDE SEQUENCE [LARGE SCALE GENOMIC DNA]</scope>
    <source>
        <strain evidence="3">DSM 17093 / CIP 108686 / LMG 22925 / RQ-24</strain>
    </source>
</reference>
<dbReference type="KEGG" id="tra:Trad_1693"/>
<reference evidence="2 3" key="2">
    <citation type="journal article" date="2011" name="Stand. Genomic Sci.">
        <title>Complete genome sequence of Truepera radiovictrix type strain (RQ-24).</title>
        <authorList>
            <person name="Ivanova N."/>
            <person name="Rohde C."/>
            <person name="Munk C."/>
            <person name="Nolan M."/>
            <person name="Lucas S."/>
            <person name="Del Rio T.G."/>
            <person name="Tice H."/>
            <person name="Deshpande S."/>
            <person name="Cheng J.F."/>
            <person name="Tapia R."/>
            <person name="Han C."/>
            <person name="Goodwin L."/>
            <person name="Pitluck S."/>
            <person name="Liolios K."/>
            <person name="Mavromatis K."/>
            <person name="Mikhailova N."/>
            <person name="Pati A."/>
            <person name="Chen A."/>
            <person name="Palaniappan K."/>
            <person name="Land M."/>
            <person name="Hauser L."/>
            <person name="Chang Y.J."/>
            <person name="Jeffries C.D."/>
            <person name="Brambilla E."/>
            <person name="Rohde M."/>
            <person name="Goker M."/>
            <person name="Tindall B.J."/>
            <person name="Woyke T."/>
            <person name="Bristow J."/>
            <person name="Eisen J.A."/>
            <person name="Markowitz V."/>
            <person name="Hugenholtz P."/>
            <person name="Kyrpides N.C."/>
            <person name="Klenk H.P."/>
            <person name="Lapidus A."/>
        </authorList>
    </citation>
    <scope>NUCLEOTIDE SEQUENCE [LARGE SCALE GENOMIC DNA]</scope>
    <source>
        <strain evidence="3">DSM 17093 / CIP 108686 / LMG 22925 / RQ-24</strain>
    </source>
</reference>
<dbReference type="Pfam" id="PF06267">
    <property type="entry name" value="DUF1028"/>
    <property type="match status" value="1"/>
</dbReference>
<evidence type="ECO:0000259" key="1">
    <source>
        <dbReference type="Pfam" id="PF08823"/>
    </source>
</evidence>
<name>D7CQ27_TRURR</name>
<dbReference type="eggNOG" id="COG3342">
    <property type="taxonomic scope" value="Bacteria"/>
</dbReference>
<dbReference type="AlphaFoldDB" id="D7CQ27"/>